<reference evidence="17" key="1">
    <citation type="journal article" date="2018" name="PLoS Negl. Trop. Dis.">
        <title>Sialome diversity of ticks revealed by RNAseq of single tick salivary glands.</title>
        <authorList>
            <person name="Perner J."/>
            <person name="Kropackova S."/>
            <person name="Kopacek P."/>
            <person name="Ribeiro J.M."/>
        </authorList>
    </citation>
    <scope>NUCLEOTIDE SEQUENCE</scope>
    <source>
        <strain evidence="17">Siblings of single egg batch collected in Ceske Budejovice</strain>
        <tissue evidence="17">Salivary glands</tissue>
    </source>
</reference>
<dbReference type="InterPro" id="IPR002909">
    <property type="entry name" value="IPT_dom"/>
</dbReference>
<evidence type="ECO:0000256" key="4">
    <source>
        <dbReference type="ARBA" id="ARBA00022483"/>
    </source>
</evidence>
<dbReference type="Gene3D" id="1.20.5.190">
    <property type="match status" value="1"/>
</dbReference>
<evidence type="ECO:0000256" key="5">
    <source>
        <dbReference type="ARBA" id="ARBA00022537"/>
    </source>
</evidence>
<keyword evidence="12" id="KW-0539">Nucleus</keyword>
<dbReference type="GO" id="GO:0005634">
    <property type="term" value="C:nucleus"/>
    <property type="evidence" value="ECO:0007669"/>
    <property type="project" value="UniProtKB-SubCell"/>
</dbReference>
<keyword evidence="9" id="KW-0040">ANK repeat</keyword>
<feature type="compositionally biased region" description="Polar residues" evidence="15">
    <location>
        <begin position="472"/>
        <end position="484"/>
    </location>
</feature>
<dbReference type="Pfam" id="PF01833">
    <property type="entry name" value="TIG"/>
    <property type="match status" value="1"/>
</dbReference>
<evidence type="ECO:0000256" key="13">
    <source>
        <dbReference type="ARBA" id="ARBA00023298"/>
    </source>
</evidence>
<keyword evidence="13" id="KW-0472">Membrane</keyword>
<feature type="domain" description="IPT/TIG" evidence="16">
    <location>
        <begin position="153"/>
        <end position="233"/>
    </location>
</feature>
<evidence type="ECO:0000259" key="16">
    <source>
        <dbReference type="Pfam" id="PF01833"/>
    </source>
</evidence>
<feature type="region of interest" description="Disordered" evidence="15">
    <location>
        <begin position="120"/>
        <end position="147"/>
    </location>
</feature>
<dbReference type="GO" id="GO:0006357">
    <property type="term" value="P:regulation of transcription by RNA polymerase II"/>
    <property type="evidence" value="ECO:0007669"/>
    <property type="project" value="TreeGrafter"/>
</dbReference>
<comment type="subunit">
    <text evidence="14">May interact with calmodulin.</text>
</comment>
<dbReference type="EMBL" id="GEGO01003018">
    <property type="protein sequence ID" value="JAR92386.1"/>
    <property type="molecule type" value="Transcribed_RNA"/>
</dbReference>
<dbReference type="InterPro" id="IPR036770">
    <property type="entry name" value="Ankyrin_rpt-contain_sf"/>
</dbReference>
<evidence type="ECO:0000256" key="14">
    <source>
        <dbReference type="ARBA" id="ARBA00029480"/>
    </source>
</evidence>
<evidence type="ECO:0000256" key="2">
    <source>
        <dbReference type="ARBA" id="ARBA00004175"/>
    </source>
</evidence>
<keyword evidence="13" id="KW-1053">Target membrane</keyword>
<evidence type="ECO:0000256" key="9">
    <source>
        <dbReference type="ARBA" id="ARBA00023043"/>
    </source>
</evidence>
<keyword evidence="7" id="KW-0805">Transcription regulation</keyword>
<dbReference type="CDD" id="cd00102">
    <property type="entry name" value="IPT"/>
    <property type="match status" value="1"/>
</dbReference>
<dbReference type="AlphaFoldDB" id="A0A147BNN2"/>
<dbReference type="Pfam" id="PF00023">
    <property type="entry name" value="Ank"/>
    <property type="match status" value="1"/>
</dbReference>
<dbReference type="PANTHER" id="PTHR23335">
    <property type="entry name" value="CALMODULIN-BINDING TRANSCRIPTION ACTIVATOR CAMTA"/>
    <property type="match status" value="1"/>
</dbReference>
<dbReference type="GO" id="GO:0003712">
    <property type="term" value="F:transcription coregulator activity"/>
    <property type="evidence" value="ECO:0007669"/>
    <property type="project" value="TreeGrafter"/>
</dbReference>
<feature type="region of interest" description="Disordered" evidence="15">
    <location>
        <begin position="851"/>
        <end position="935"/>
    </location>
</feature>
<dbReference type="Gene3D" id="1.25.40.20">
    <property type="entry name" value="Ankyrin repeat-containing domain"/>
    <property type="match status" value="1"/>
</dbReference>
<feature type="region of interest" description="Disordered" evidence="15">
    <location>
        <begin position="467"/>
        <end position="517"/>
    </location>
</feature>
<dbReference type="InterPro" id="IPR013783">
    <property type="entry name" value="Ig-like_fold"/>
</dbReference>
<dbReference type="GO" id="GO:0003690">
    <property type="term" value="F:double-stranded DNA binding"/>
    <property type="evidence" value="ECO:0007669"/>
    <property type="project" value="TreeGrafter"/>
</dbReference>
<feature type="region of interest" description="Disordered" evidence="15">
    <location>
        <begin position="403"/>
        <end position="452"/>
    </location>
</feature>
<dbReference type="GO" id="GO:0044218">
    <property type="term" value="C:other organism cell membrane"/>
    <property type="evidence" value="ECO:0007669"/>
    <property type="project" value="UniProtKB-KW"/>
</dbReference>
<feature type="region of interest" description="Disordered" evidence="15">
    <location>
        <begin position="570"/>
        <end position="589"/>
    </location>
</feature>
<name>A0A147BNN2_IXORI</name>
<dbReference type="SUPFAM" id="SSF81296">
    <property type="entry name" value="E set domains"/>
    <property type="match status" value="1"/>
</dbReference>
<dbReference type="CDD" id="cd23767">
    <property type="entry name" value="IQCD"/>
    <property type="match status" value="2"/>
</dbReference>
<keyword evidence="8" id="KW-0638">Presynaptic neurotoxin</keyword>
<feature type="compositionally biased region" description="Polar residues" evidence="15">
    <location>
        <begin position="921"/>
        <end position="935"/>
    </location>
</feature>
<feature type="compositionally biased region" description="Basic residues" evidence="15">
    <location>
        <begin position="873"/>
        <end position="882"/>
    </location>
</feature>
<evidence type="ECO:0000256" key="1">
    <source>
        <dbReference type="ARBA" id="ARBA00004123"/>
    </source>
</evidence>
<evidence type="ECO:0000256" key="6">
    <source>
        <dbReference type="ARBA" id="ARBA00022737"/>
    </source>
</evidence>
<feature type="compositionally biased region" description="Basic and acidic residues" evidence="15">
    <location>
        <begin position="896"/>
        <end position="909"/>
    </location>
</feature>
<evidence type="ECO:0000256" key="11">
    <source>
        <dbReference type="ARBA" id="ARBA00023163"/>
    </source>
</evidence>
<sequence length="935" mass="102106">SRGGALFDDSLDLSHDGIQKTLTANLVSSRRRPSSDSSSGGVLVKTENVGGHADTDPVDLNPMDFIDNDISTPDEEVFNLDTFDMLTDLPNWDDFNSDLAVTTTGTGAVLSSSSNMSGNSLPLVHSSSGSSNKSAGTQSSSHSGMTYREGTANITDYSPDWSYTEGGVKVLITGPWYSSSSPYTILFDGVSVPTTLVQSGVLRCFCPAHEAGLVTLQVACEGFVISNSVIFEYREQPLVSAQKAKDWFGVDEGTLKFSLLERLEMVEARLSFGNKGAIFPGVLAQGFADKQRPFEERLVSLCGELRWGSWVHRGDCSPIKALSRPDLSLLHLAAALGFSRLARTLLLWRQENPSLTLDAEVDPLGRDARECTPLHWACARGQREVALLLLQWDASALRVTSADGQTPAGLARQSNHPSLDEELEQGARKQQHTVQDTSSVASSFGQPQQVQQQQVQQQQQQQQQQQHLRSCKVSTTVTATTSHGRLTKRASADGGSSMGSSFSTEAESSKRSSVDSGMCEGLASLPASSLLSSRLVSKLDLNNVVLEPDAQGNSESPFIDVVGVSDEEIEMQNPIPPSGSSPLGRRRESHGGVCDLASSSCIVDAGVAAVPPDSRVLTLAEQIIAALPERIKASREVEEEDEEDAMEAEGLFLLLSPDPHSPGLSAMCSMDDPPPPLLSDEFSFEFSDHNYRYCEAGTPSSSLSPASSSCLQSPSSFTLESPSPPPTTADFCEFFKASGKIMERDFSNLTLSDKEQRELYEAAKIIQKAYRSYKGRKRQEEQEKERAAAVLIQSYYRRYKQYMYYKQMTKAAAESFPGWCEQHKRFKKSPEGESSGAPSVQSFYHRGYADDRRQAALSSREGTPTASAFRRTYSQRRQHQAARKIQQFMRQSKNKLQSERALAAERERPAAAVQVPPRLPTKSQELPSSLQEGTT</sequence>
<keyword evidence="11" id="KW-0804">Transcription</keyword>
<feature type="region of interest" description="Disordered" evidence="15">
    <location>
        <begin position="26"/>
        <end position="60"/>
    </location>
</feature>
<dbReference type="SUPFAM" id="SSF48403">
    <property type="entry name" value="Ankyrin repeat"/>
    <property type="match status" value="1"/>
</dbReference>
<feature type="non-terminal residue" evidence="17">
    <location>
        <position position="1"/>
    </location>
</feature>
<dbReference type="InterPro" id="IPR014756">
    <property type="entry name" value="Ig_E-set"/>
</dbReference>
<dbReference type="GO" id="GO:0044231">
    <property type="term" value="C:host cell presynaptic membrane"/>
    <property type="evidence" value="ECO:0007669"/>
    <property type="project" value="UniProtKB-KW"/>
</dbReference>
<keyword evidence="8" id="KW-0800">Toxin</keyword>
<evidence type="ECO:0000256" key="15">
    <source>
        <dbReference type="SAM" id="MobiDB-lite"/>
    </source>
</evidence>
<dbReference type="PROSITE" id="PS50096">
    <property type="entry name" value="IQ"/>
    <property type="match status" value="2"/>
</dbReference>
<dbReference type="Gene3D" id="2.60.40.10">
    <property type="entry name" value="Immunoglobulins"/>
    <property type="match status" value="1"/>
</dbReference>
<dbReference type="InterPro" id="IPR027417">
    <property type="entry name" value="P-loop_NTPase"/>
</dbReference>
<feature type="compositionally biased region" description="Polar residues" evidence="15">
    <location>
        <begin position="856"/>
        <end position="866"/>
    </location>
</feature>
<dbReference type="InterPro" id="IPR002110">
    <property type="entry name" value="Ankyrin_rpt"/>
</dbReference>
<protein>
    <submittedName>
        <fullName evidence="17">Putative calmodulin-binding transcription activator</fullName>
    </submittedName>
</protein>
<organism evidence="17">
    <name type="scientific">Ixodes ricinus</name>
    <name type="common">Common tick</name>
    <name type="synonym">Acarus ricinus</name>
    <dbReference type="NCBI Taxonomy" id="34613"/>
    <lineage>
        <taxon>Eukaryota</taxon>
        <taxon>Metazoa</taxon>
        <taxon>Ecdysozoa</taxon>
        <taxon>Arthropoda</taxon>
        <taxon>Chelicerata</taxon>
        <taxon>Arachnida</taxon>
        <taxon>Acari</taxon>
        <taxon>Parasitiformes</taxon>
        <taxon>Ixodida</taxon>
        <taxon>Ixodoidea</taxon>
        <taxon>Ixodidae</taxon>
        <taxon>Ixodinae</taxon>
        <taxon>Ixodes</taxon>
    </lineage>
</organism>
<evidence type="ECO:0000256" key="7">
    <source>
        <dbReference type="ARBA" id="ARBA00023015"/>
    </source>
</evidence>
<dbReference type="FunFam" id="2.60.40.10:FF:000089">
    <property type="entry name" value="calmodulin-binding transcription activator 2 isoform X1"/>
    <property type="match status" value="1"/>
</dbReference>
<dbReference type="SUPFAM" id="SSF52540">
    <property type="entry name" value="P-loop containing nucleoside triphosphate hydrolases"/>
    <property type="match status" value="1"/>
</dbReference>
<comment type="subcellular location">
    <subcellularLocation>
        <location evidence="1">Nucleus</location>
    </subcellularLocation>
    <subcellularLocation>
        <location evidence="2">Target cell membrane</location>
    </subcellularLocation>
</comment>
<keyword evidence="8" id="KW-0528">Neurotoxin</keyword>
<feature type="compositionally biased region" description="Low complexity" evidence="15">
    <location>
        <begin position="492"/>
        <end position="506"/>
    </location>
</feature>
<dbReference type="PANTHER" id="PTHR23335:SF1">
    <property type="entry name" value="CALMODULIN-BINDING TRANSCRIPTION ACTIVATOR, ISOFORM F"/>
    <property type="match status" value="1"/>
</dbReference>
<evidence type="ECO:0000256" key="3">
    <source>
        <dbReference type="ARBA" id="ARBA00008267"/>
    </source>
</evidence>
<dbReference type="SMART" id="SM00015">
    <property type="entry name" value="IQ"/>
    <property type="match status" value="2"/>
</dbReference>
<keyword evidence="5" id="KW-1052">Target cell membrane</keyword>
<dbReference type="GO" id="GO:0006887">
    <property type="term" value="P:exocytosis"/>
    <property type="evidence" value="ECO:0007669"/>
    <property type="project" value="UniProtKB-KW"/>
</dbReference>
<keyword evidence="6" id="KW-0677">Repeat</keyword>
<keyword evidence="4" id="KW-0268">Exocytosis</keyword>
<comment type="similarity">
    <text evidence="3">Belongs to the CAMTA family.</text>
</comment>
<evidence type="ECO:0000256" key="10">
    <source>
        <dbReference type="ARBA" id="ARBA00023159"/>
    </source>
</evidence>
<feature type="compositionally biased region" description="Low complexity" evidence="15">
    <location>
        <begin position="120"/>
        <end position="141"/>
    </location>
</feature>
<accession>A0A147BNN2</accession>
<feature type="compositionally biased region" description="Polar residues" evidence="15">
    <location>
        <begin position="432"/>
        <end position="447"/>
    </location>
</feature>
<keyword evidence="10" id="KW-0010">Activator</keyword>
<evidence type="ECO:0000256" key="8">
    <source>
        <dbReference type="ARBA" id="ARBA00023028"/>
    </source>
</evidence>
<proteinExistence type="inferred from homology"/>
<evidence type="ECO:0000256" key="12">
    <source>
        <dbReference type="ARBA" id="ARBA00023242"/>
    </source>
</evidence>
<evidence type="ECO:0000313" key="17">
    <source>
        <dbReference type="EMBL" id="JAR92386.1"/>
    </source>
</evidence>
<dbReference type="InterPro" id="IPR000048">
    <property type="entry name" value="IQ_motif_EF-hand-BS"/>
</dbReference>